<evidence type="ECO:0000313" key="2">
    <source>
        <dbReference type="EMBL" id="MBF0857613.1"/>
    </source>
</evidence>
<dbReference type="SMART" id="SM01040">
    <property type="entry name" value="Bro-N"/>
    <property type="match status" value="1"/>
</dbReference>
<reference evidence="2" key="1">
    <citation type="submission" date="2020-04" db="EMBL/GenBank/DDBJ databases">
        <authorList>
            <person name="Sombolestani A."/>
        </authorList>
    </citation>
    <scope>NUCLEOTIDE SEQUENCE</scope>
    <source>
        <strain evidence="2">LMG 31484</strain>
    </source>
</reference>
<dbReference type="PANTHER" id="PTHR36180:SF2">
    <property type="entry name" value="BRO FAMILY PROTEIN"/>
    <property type="match status" value="1"/>
</dbReference>
<proteinExistence type="predicted"/>
<organism evidence="2 3">
    <name type="scientific">Gluconobacter vitians</name>
    <dbReference type="NCBI Taxonomy" id="2728102"/>
    <lineage>
        <taxon>Bacteria</taxon>
        <taxon>Pseudomonadati</taxon>
        <taxon>Pseudomonadota</taxon>
        <taxon>Alphaproteobacteria</taxon>
        <taxon>Acetobacterales</taxon>
        <taxon>Acetobacteraceae</taxon>
        <taxon>Gluconobacter</taxon>
    </lineage>
</organism>
<keyword evidence="3" id="KW-1185">Reference proteome</keyword>
<dbReference type="InterPro" id="IPR003497">
    <property type="entry name" value="BRO_N_domain"/>
</dbReference>
<protein>
    <recommendedName>
        <fullName evidence="1">Bro-N domain-containing protein</fullName>
    </recommendedName>
</protein>
<gene>
    <name evidence="2" type="ORF">HKD24_00075</name>
</gene>
<sequence>MTDLVPFSFESHDVRVVMRDGQPWWVLADVCNVLGISKNRDAATRLDDDERMPVVVDTLGGPQETVAINESGLYSLIFTSRKAAAKRFKKWVTSEVLPQIRRTGGYRADQVSYAPPPWTLENWRERLATVQETRKIFGEPDALWMWEQMGFPEPPQWGAEIEHIQRMTEGMTREQAIANHFRPQPIQAPPDVVQERVTITRSVKKRR</sequence>
<feature type="domain" description="Bro-N" evidence="1">
    <location>
        <begin position="1"/>
        <end position="104"/>
    </location>
</feature>
<name>A0ABR9Y0W6_9PROT</name>
<dbReference type="Pfam" id="PF02498">
    <property type="entry name" value="Bro-N"/>
    <property type="match status" value="1"/>
</dbReference>
<dbReference type="PANTHER" id="PTHR36180">
    <property type="entry name" value="DNA-BINDING PROTEIN-RELATED-RELATED"/>
    <property type="match status" value="1"/>
</dbReference>
<evidence type="ECO:0000259" key="1">
    <source>
        <dbReference type="PROSITE" id="PS51750"/>
    </source>
</evidence>
<dbReference type="RefSeq" id="WP_194258468.1">
    <property type="nucleotide sequence ID" value="NZ_JABCQG010000001.1"/>
</dbReference>
<accession>A0ABR9Y0W6</accession>
<dbReference type="Proteomes" id="UP000623107">
    <property type="component" value="Unassembled WGS sequence"/>
</dbReference>
<dbReference type="EMBL" id="JABCQG010000001">
    <property type="protein sequence ID" value="MBF0857613.1"/>
    <property type="molecule type" value="Genomic_DNA"/>
</dbReference>
<dbReference type="PROSITE" id="PS51750">
    <property type="entry name" value="BRO_N"/>
    <property type="match status" value="1"/>
</dbReference>
<comment type="caution">
    <text evidence="2">The sequence shown here is derived from an EMBL/GenBank/DDBJ whole genome shotgun (WGS) entry which is preliminary data.</text>
</comment>
<reference evidence="2" key="2">
    <citation type="submission" date="2020-11" db="EMBL/GenBank/DDBJ databases">
        <title>Description of novel Gluconobacter species.</title>
        <authorList>
            <person name="Cleenwerck I."/>
            <person name="Cnockaert M."/>
            <person name="Borremans W."/>
            <person name="Wieme A.D."/>
            <person name="De Vuyst L."/>
            <person name="Vandamme P."/>
        </authorList>
    </citation>
    <scope>NUCLEOTIDE SEQUENCE</scope>
    <source>
        <strain evidence="2">LMG 31484</strain>
    </source>
</reference>
<evidence type="ECO:0000313" key="3">
    <source>
        <dbReference type="Proteomes" id="UP000623107"/>
    </source>
</evidence>